<keyword evidence="3 7" id="KW-0813">Transport</keyword>
<evidence type="ECO:0000256" key="9">
    <source>
        <dbReference type="SAM" id="SignalP"/>
    </source>
</evidence>
<dbReference type="PANTHER" id="PTHR48022:SF10">
    <property type="entry name" value="MAJOR FACILITATOR SUPERFAMILY (MFS) PROFILE DOMAIN-CONTAINING PROTEIN"/>
    <property type="match status" value="1"/>
</dbReference>
<name>A0A9P4I7E3_9PEZI</name>
<evidence type="ECO:0000256" key="3">
    <source>
        <dbReference type="ARBA" id="ARBA00022448"/>
    </source>
</evidence>
<feature type="signal peptide" evidence="9">
    <location>
        <begin position="1"/>
        <end position="28"/>
    </location>
</feature>
<evidence type="ECO:0000259" key="10">
    <source>
        <dbReference type="PROSITE" id="PS50850"/>
    </source>
</evidence>
<dbReference type="InterPro" id="IPR036259">
    <property type="entry name" value="MFS_trans_sf"/>
</dbReference>
<sequence>MYSPERNTPLAANWKCIGICLFVSMANAQYGFDTNAVAGFQAMIGFLEIFGYKDPKSVTGWNLHTGPQQLISSFLNVGTIIGAICTPPFAAKFGRKPAIWLACLISFIACAVQIGTTTLGGLYAGRIILGISNGFFITFSNVYTVEAAPPHLRGVIVSFFGLWVNIGSILGSVCDNFTKNRLNKLSYQIPLASLFAIPALLSVLMLFVPESPRWLLVQNKPEQAKIALKKLRGDSLNPEMLNEEFVEMQRGIEAEKEFSGNYEIVDMFRGTNLRRTIISVGVVVSHAATGLWFILSFGTFFFQAAGLKKPFEASVLGTVMGLIGVLVGLPLTQRVFGRRWMLMIGAIGCSCCMLAIAVAYTAAPQSLAAGRALLGFSLMFYFFYNGFIGTVSWPVAGEVVTSRLRVATIGFGTGLNYFFNWLISFCSPYFINPDDLNWGPKYGYIWAGANFIVFVFIFILLPETKGRTLEEIDEMFEHKVPVRDFKNYHCMTSETAREVARKEYPDQLEPTISISDMPDKTG</sequence>
<protein>
    <submittedName>
        <fullName evidence="11">MFS transporter</fullName>
    </submittedName>
</protein>
<comment type="similarity">
    <text evidence="2 7">Belongs to the major facilitator superfamily. Sugar transporter (TC 2.A.1.1) family.</text>
</comment>
<evidence type="ECO:0000256" key="4">
    <source>
        <dbReference type="ARBA" id="ARBA00022692"/>
    </source>
</evidence>
<feature type="transmembrane region" description="Helical" evidence="8">
    <location>
        <begin position="408"/>
        <end position="431"/>
    </location>
</feature>
<feature type="transmembrane region" description="Helical" evidence="8">
    <location>
        <begin position="70"/>
        <end position="91"/>
    </location>
</feature>
<keyword evidence="4 8" id="KW-0812">Transmembrane</keyword>
<gene>
    <name evidence="11" type="ORF">NA57DRAFT_60739</name>
</gene>
<feature type="domain" description="Major facilitator superfamily (MFS) profile" evidence="10">
    <location>
        <begin position="19"/>
        <end position="465"/>
    </location>
</feature>
<keyword evidence="12" id="KW-1185">Reference proteome</keyword>
<dbReference type="PROSITE" id="PS00217">
    <property type="entry name" value="SUGAR_TRANSPORT_2"/>
    <property type="match status" value="1"/>
</dbReference>
<feature type="transmembrane region" description="Helical" evidence="8">
    <location>
        <begin position="443"/>
        <end position="461"/>
    </location>
</feature>
<dbReference type="NCBIfam" id="TIGR00879">
    <property type="entry name" value="SP"/>
    <property type="match status" value="1"/>
</dbReference>
<evidence type="ECO:0000256" key="2">
    <source>
        <dbReference type="ARBA" id="ARBA00010992"/>
    </source>
</evidence>
<organism evidence="11 12">
    <name type="scientific">Rhizodiscina lignyota</name>
    <dbReference type="NCBI Taxonomy" id="1504668"/>
    <lineage>
        <taxon>Eukaryota</taxon>
        <taxon>Fungi</taxon>
        <taxon>Dikarya</taxon>
        <taxon>Ascomycota</taxon>
        <taxon>Pezizomycotina</taxon>
        <taxon>Dothideomycetes</taxon>
        <taxon>Pleosporomycetidae</taxon>
        <taxon>Aulographales</taxon>
        <taxon>Rhizodiscinaceae</taxon>
        <taxon>Rhizodiscina</taxon>
    </lineage>
</organism>
<feature type="transmembrane region" description="Helical" evidence="8">
    <location>
        <begin position="155"/>
        <end position="173"/>
    </location>
</feature>
<dbReference type="Pfam" id="PF00083">
    <property type="entry name" value="Sugar_tr"/>
    <property type="match status" value="1"/>
</dbReference>
<evidence type="ECO:0000256" key="5">
    <source>
        <dbReference type="ARBA" id="ARBA00022989"/>
    </source>
</evidence>
<dbReference type="InterPro" id="IPR020846">
    <property type="entry name" value="MFS_dom"/>
</dbReference>
<proteinExistence type="inferred from homology"/>
<comment type="caution">
    <text evidence="11">The sequence shown here is derived from an EMBL/GenBank/DDBJ whole genome shotgun (WGS) entry which is preliminary data.</text>
</comment>
<keyword evidence="6 8" id="KW-0472">Membrane</keyword>
<feature type="transmembrane region" description="Helical" evidence="8">
    <location>
        <begin position="313"/>
        <end position="331"/>
    </location>
</feature>
<evidence type="ECO:0000256" key="7">
    <source>
        <dbReference type="RuleBase" id="RU003346"/>
    </source>
</evidence>
<accession>A0A9P4I7E3</accession>
<feature type="transmembrane region" description="Helical" evidence="8">
    <location>
        <begin position="340"/>
        <end position="360"/>
    </location>
</feature>
<feature type="transmembrane region" description="Helical" evidence="8">
    <location>
        <begin position="372"/>
        <end position="396"/>
    </location>
</feature>
<dbReference type="SUPFAM" id="SSF103473">
    <property type="entry name" value="MFS general substrate transporter"/>
    <property type="match status" value="1"/>
</dbReference>
<dbReference type="InterPro" id="IPR003663">
    <property type="entry name" value="Sugar/inositol_transpt"/>
</dbReference>
<dbReference type="InterPro" id="IPR005828">
    <property type="entry name" value="MFS_sugar_transport-like"/>
</dbReference>
<dbReference type="InterPro" id="IPR050360">
    <property type="entry name" value="MFS_Sugar_Transporters"/>
</dbReference>
<evidence type="ECO:0000256" key="8">
    <source>
        <dbReference type="SAM" id="Phobius"/>
    </source>
</evidence>
<dbReference type="AlphaFoldDB" id="A0A9P4I7E3"/>
<dbReference type="GO" id="GO:0016020">
    <property type="term" value="C:membrane"/>
    <property type="evidence" value="ECO:0007669"/>
    <property type="project" value="UniProtKB-SubCell"/>
</dbReference>
<evidence type="ECO:0000313" key="12">
    <source>
        <dbReference type="Proteomes" id="UP000799772"/>
    </source>
</evidence>
<evidence type="ECO:0000256" key="1">
    <source>
        <dbReference type="ARBA" id="ARBA00004141"/>
    </source>
</evidence>
<feature type="transmembrane region" description="Helical" evidence="8">
    <location>
        <begin position="98"/>
        <end position="116"/>
    </location>
</feature>
<keyword evidence="9" id="KW-0732">Signal</keyword>
<comment type="subcellular location">
    <subcellularLocation>
        <location evidence="1">Membrane</location>
        <topology evidence="1">Multi-pass membrane protein</topology>
    </subcellularLocation>
</comment>
<dbReference type="PANTHER" id="PTHR48022">
    <property type="entry name" value="PLASTIDIC GLUCOSE TRANSPORTER 4"/>
    <property type="match status" value="1"/>
</dbReference>
<dbReference type="OrthoDB" id="6612291at2759"/>
<feature type="transmembrane region" description="Helical" evidence="8">
    <location>
        <begin position="277"/>
        <end position="301"/>
    </location>
</feature>
<feature type="transmembrane region" description="Helical" evidence="8">
    <location>
        <begin position="185"/>
        <end position="208"/>
    </location>
</feature>
<dbReference type="Gene3D" id="1.20.1250.20">
    <property type="entry name" value="MFS general substrate transporter like domains"/>
    <property type="match status" value="1"/>
</dbReference>
<evidence type="ECO:0000256" key="6">
    <source>
        <dbReference type="ARBA" id="ARBA00023136"/>
    </source>
</evidence>
<feature type="chain" id="PRO_5040263962" evidence="9">
    <location>
        <begin position="29"/>
        <end position="522"/>
    </location>
</feature>
<dbReference type="PROSITE" id="PS50850">
    <property type="entry name" value="MFS"/>
    <property type="match status" value="1"/>
</dbReference>
<dbReference type="Proteomes" id="UP000799772">
    <property type="component" value="Unassembled WGS sequence"/>
</dbReference>
<dbReference type="EMBL" id="ML978135">
    <property type="protein sequence ID" value="KAF2094095.1"/>
    <property type="molecule type" value="Genomic_DNA"/>
</dbReference>
<evidence type="ECO:0000313" key="11">
    <source>
        <dbReference type="EMBL" id="KAF2094095.1"/>
    </source>
</evidence>
<reference evidence="11" key="1">
    <citation type="journal article" date="2020" name="Stud. Mycol.">
        <title>101 Dothideomycetes genomes: a test case for predicting lifestyles and emergence of pathogens.</title>
        <authorList>
            <person name="Haridas S."/>
            <person name="Albert R."/>
            <person name="Binder M."/>
            <person name="Bloem J."/>
            <person name="Labutti K."/>
            <person name="Salamov A."/>
            <person name="Andreopoulos B."/>
            <person name="Baker S."/>
            <person name="Barry K."/>
            <person name="Bills G."/>
            <person name="Bluhm B."/>
            <person name="Cannon C."/>
            <person name="Castanera R."/>
            <person name="Culley D."/>
            <person name="Daum C."/>
            <person name="Ezra D."/>
            <person name="Gonzalez J."/>
            <person name="Henrissat B."/>
            <person name="Kuo A."/>
            <person name="Liang C."/>
            <person name="Lipzen A."/>
            <person name="Lutzoni F."/>
            <person name="Magnuson J."/>
            <person name="Mondo S."/>
            <person name="Nolan M."/>
            <person name="Ohm R."/>
            <person name="Pangilinan J."/>
            <person name="Park H.-J."/>
            <person name="Ramirez L."/>
            <person name="Alfaro M."/>
            <person name="Sun H."/>
            <person name="Tritt A."/>
            <person name="Yoshinaga Y."/>
            <person name="Zwiers L.-H."/>
            <person name="Turgeon B."/>
            <person name="Goodwin S."/>
            <person name="Spatafora J."/>
            <person name="Crous P."/>
            <person name="Grigoriev I."/>
        </authorList>
    </citation>
    <scope>NUCLEOTIDE SEQUENCE</scope>
    <source>
        <strain evidence="11">CBS 133067</strain>
    </source>
</reference>
<dbReference type="InterPro" id="IPR005829">
    <property type="entry name" value="Sugar_transporter_CS"/>
</dbReference>
<keyword evidence="5 8" id="KW-1133">Transmembrane helix</keyword>
<dbReference type="GO" id="GO:0005351">
    <property type="term" value="F:carbohydrate:proton symporter activity"/>
    <property type="evidence" value="ECO:0007669"/>
    <property type="project" value="TreeGrafter"/>
</dbReference>
<feature type="transmembrane region" description="Helical" evidence="8">
    <location>
        <begin position="122"/>
        <end position="143"/>
    </location>
</feature>
<dbReference type="FunFam" id="1.20.1250.20:FF:000078">
    <property type="entry name" value="MFS maltose transporter, putative"/>
    <property type="match status" value="1"/>
</dbReference>